<dbReference type="PANTHER" id="PTHR42786">
    <property type="entry name" value="TRNA/RRNA METHYLTRANSFERASE"/>
    <property type="match status" value="1"/>
</dbReference>
<dbReference type="GO" id="GO:0002128">
    <property type="term" value="P:tRNA nucleoside ribose methylation"/>
    <property type="evidence" value="ECO:0007669"/>
    <property type="project" value="TreeGrafter"/>
</dbReference>
<dbReference type="RefSeq" id="WP_119497089.1">
    <property type="nucleotide sequence ID" value="NZ_NRJH01000036.1"/>
</dbReference>
<dbReference type="Gene3D" id="3.40.1280.10">
    <property type="match status" value="1"/>
</dbReference>
<dbReference type="GO" id="GO:0005829">
    <property type="term" value="C:cytosol"/>
    <property type="evidence" value="ECO:0007669"/>
    <property type="project" value="TreeGrafter"/>
</dbReference>
<sequence>MSISLNQFTLIYLKTTHPGNLGSIARAAKNMGITDIRLVNPQASISDEQAIANAAGATDVLAKMQIFTCLDSALADCKIIFGTSARSRALNPIITSPEHIVTLAQEDLGAQANQSKIAILFGTEKSGLTNEELNLANYHVVIDANPEYTSLNLAMATLLVSYSIRLQVQNGSHAQVEQTSQVEPMASQADFHSYFTRLEEHYRKIGFIQHSMVIPRLQHLYKKAKLTKKEIDLLQGMLSADIKKE</sequence>
<keyword evidence="5" id="KW-0963">Cytoplasm</keyword>
<dbReference type="InterPro" id="IPR029028">
    <property type="entry name" value="Alpha/beta_knot_MTases"/>
</dbReference>
<keyword evidence="3" id="KW-0808">Transferase</keyword>
<evidence type="ECO:0000256" key="4">
    <source>
        <dbReference type="ARBA" id="ARBA00022691"/>
    </source>
</evidence>
<keyword evidence="5" id="KW-0819">tRNA processing</keyword>
<keyword evidence="4 5" id="KW-0949">S-adenosyl-L-methionine</keyword>
<comment type="similarity">
    <text evidence="1">Belongs to the class IV-like SAM-binding methyltransferase superfamily. RNA methyltransferase TrmH family.</text>
</comment>
<dbReference type="AlphaFoldDB" id="A0A3A1Y4Z3"/>
<evidence type="ECO:0000256" key="5">
    <source>
        <dbReference type="RuleBase" id="RU362024"/>
    </source>
</evidence>
<accession>A0A3A1Y4Z3</accession>
<feature type="domain" description="tRNA/rRNA methyltransferase SpoU type" evidence="6">
    <location>
        <begin position="9"/>
        <end position="162"/>
    </location>
</feature>
<dbReference type="OrthoDB" id="9806346at2"/>
<dbReference type="Pfam" id="PF00588">
    <property type="entry name" value="SpoU_methylase"/>
    <property type="match status" value="1"/>
</dbReference>
<evidence type="ECO:0000313" key="8">
    <source>
        <dbReference type="Proteomes" id="UP000266258"/>
    </source>
</evidence>
<dbReference type="GO" id="GO:0160206">
    <property type="term" value="F:tRNA (cytidine(32)/uridine(32)-2'-O)-methyltransferase activity"/>
    <property type="evidence" value="ECO:0007669"/>
    <property type="project" value="UniProtKB-EC"/>
</dbReference>
<dbReference type="Gene3D" id="1.10.8.590">
    <property type="match status" value="1"/>
</dbReference>
<name>A0A3A1Y4Z3_9GAMM</name>
<comment type="caution">
    <text evidence="7">The sequence shown here is derived from an EMBL/GenBank/DDBJ whole genome shotgun (WGS) entry which is preliminary data.</text>
</comment>
<dbReference type="InterPro" id="IPR001537">
    <property type="entry name" value="SpoU_MeTrfase"/>
</dbReference>
<evidence type="ECO:0000256" key="1">
    <source>
        <dbReference type="ARBA" id="ARBA00007228"/>
    </source>
</evidence>
<comment type="function">
    <text evidence="5">Catalyzes the formation of 2'O-methylated cytidine (Cm32) or 2'O-methylated uridine (Um32) at position 32 in tRNA.</text>
</comment>
<dbReference type="EC" id="2.1.1.200" evidence="5"/>
<protein>
    <recommendedName>
        <fullName evidence="5">tRNA (cytidine/uridine-2'-O-)-methyltransferase TrmJ</fullName>
        <ecNumber evidence="5">2.1.1.200</ecNumber>
    </recommendedName>
    <alternativeName>
        <fullName evidence="5">tRNA (cytidine(32)/uridine(32)-2'-O)-methyltransferase</fullName>
    </alternativeName>
    <alternativeName>
        <fullName evidence="5">tRNA Cm32/Um32 methyltransferase</fullName>
    </alternativeName>
</protein>
<dbReference type="PIRSF" id="PIRSF004808">
    <property type="entry name" value="LasT"/>
    <property type="match status" value="1"/>
</dbReference>
<keyword evidence="2 5" id="KW-0489">Methyltransferase</keyword>
<dbReference type="GO" id="GO:0003723">
    <property type="term" value="F:RNA binding"/>
    <property type="evidence" value="ECO:0007669"/>
    <property type="project" value="InterPro"/>
</dbReference>
<dbReference type="Proteomes" id="UP000266258">
    <property type="component" value="Unassembled WGS sequence"/>
</dbReference>
<keyword evidence="8" id="KW-1185">Reference proteome</keyword>
<dbReference type="PANTHER" id="PTHR42786:SF2">
    <property type="entry name" value="TRNA (CYTIDINE_URIDINE-2'-O-)-METHYLTRANSFERASE TRMJ"/>
    <property type="match status" value="1"/>
</dbReference>
<comment type="subcellular location">
    <subcellularLocation>
        <location evidence="5">Cytoplasm</location>
    </subcellularLocation>
</comment>
<comment type="catalytic activity">
    <reaction evidence="5">
        <text>cytidine(32) in tRNA + S-adenosyl-L-methionine = 2'-O-methylcytidine(32) in tRNA + S-adenosyl-L-homocysteine + H(+)</text>
        <dbReference type="Rhea" id="RHEA:42932"/>
        <dbReference type="Rhea" id="RHEA-COMP:10288"/>
        <dbReference type="Rhea" id="RHEA-COMP:10289"/>
        <dbReference type="ChEBI" id="CHEBI:15378"/>
        <dbReference type="ChEBI" id="CHEBI:57856"/>
        <dbReference type="ChEBI" id="CHEBI:59789"/>
        <dbReference type="ChEBI" id="CHEBI:74495"/>
        <dbReference type="ChEBI" id="CHEBI:82748"/>
        <dbReference type="EC" id="2.1.1.200"/>
    </reaction>
</comment>
<dbReference type="InterPro" id="IPR029026">
    <property type="entry name" value="tRNA_m1G_MTases_N"/>
</dbReference>
<evidence type="ECO:0000313" key="7">
    <source>
        <dbReference type="EMBL" id="RIY32450.1"/>
    </source>
</evidence>
<dbReference type="CDD" id="cd18093">
    <property type="entry name" value="SpoU-like_TrmJ"/>
    <property type="match status" value="1"/>
</dbReference>
<dbReference type="InterPro" id="IPR004384">
    <property type="entry name" value="RNA_MeTrfase_TrmJ/LasT"/>
</dbReference>
<proteinExistence type="inferred from homology"/>
<dbReference type="SUPFAM" id="SSF75217">
    <property type="entry name" value="alpha/beta knot"/>
    <property type="match status" value="1"/>
</dbReference>
<reference evidence="7 8" key="1">
    <citation type="submission" date="2017-08" db="EMBL/GenBank/DDBJ databases">
        <title>Reclassification of Bisgaard taxon 37 and 44.</title>
        <authorList>
            <person name="Christensen H."/>
        </authorList>
    </citation>
    <scope>NUCLEOTIDE SEQUENCE [LARGE SCALE GENOMIC DNA]</scope>
    <source>
        <strain evidence="7 8">B96_4</strain>
    </source>
</reference>
<dbReference type="GO" id="GO:0106339">
    <property type="term" value="F:tRNA (cytidine(32)-2'-O)-methyltransferase activity"/>
    <property type="evidence" value="ECO:0007669"/>
    <property type="project" value="RHEA"/>
</dbReference>
<gene>
    <name evidence="5" type="primary">trmJ</name>
    <name evidence="7" type="ORF">CJP74_04500</name>
</gene>
<dbReference type="EMBL" id="NRJH01000036">
    <property type="protein sequence ID" value="RIY32450.1"/>
    <property type="molecule type" value="Genomic_DNA"/>
</dbReference>
<evidence type="ECO:0000256" key="3">
    <source>
        <dbReference type="ARBA" id="ARBA00022679"/>
    </source>
</evidence>
<dbReference type="NCBIfam" id="TIGR00050">
    <property type="entry name" value="rRNA_methyl_1"/>
    <property type="match status" value="1"/>
</dbReference>
<comment type="subunit">
    <text evidence="5">Homodimer.</text>
</comment>
<evidence type="ECO:0000259" key="6">
    <source>
        <dbReference type="Pfam" id="PF00588"/>
    </source>
</evidence>
<evidence type="ECO:0000256" key="2">
    <source>
        <dbReference type="ARBA" id="ARBA00022603"/>
    </source>
</evidence>
<comment type="catalytic activity">
    <reaction evidence="5">
        <text>uridine(32) in tRNA + S-adenosyl-L-methionine = 2'-O-methyluridine(32) in tRNA + S-adenosyl-L-homocysteine + H(+)</text>
        <dbReference type="Rhea" id="RHEA:42936"/>
        <dbReference type="Rhea" id="RHEA-COMP:10107"/>
        <dbReference type="Rhea" id="RHEA-COMP:10290"/>
        <dbReference type="ChEBI" id="CHEBI:15378"/>
        <dbReference type="ChEBI" id="CHEBI:57856"/>
        <dbReference type="ChEBI" id="CHEBI:59789"/>
        <dbReference type="ChEBI" id="CHEBI:65315"/>
        <dbReference type="ChEBI" id="CHEBI:74478"/>
        <dbReference type="EC" id="2.1.1.200"/>
    </reaction>
</comment>
<organism evidence="7 8">
    <name type="scientific">Psittacicella melopsittaci</name>
    <dbReference type="NCBI Taxonomy" id="2028576"/>
    <lineage>
        <taxon>Bacteria</taxon>
        <taxon>Pseudomonadati</taxon>
        <taxon>Pseudomonadota</taxon>
        <taxon>Gammaproteobacteria</taxon>
        <taxon>Pasteurellales</taxon>
        <taxon>Psittacicellaceae</taxon>
        <taxon>Psittacicella</taxon>
    </lineage>
</organism>